<keyword evidence="5 7" id="KW-1133">Transmembrane helix</keyword>
<name>A0ABX7BJV1_9CAUL</name>
<feature type="transmembrane region" description="Helical" evidence="7">
    <location>
        <begin position="92"/>
        <end position="110"/>
    </location>
</feature>
<evidence type="ECO:0000256" key="1">
    <source>
        <dbReference type="ARBA" id="ARBA00004651"/>
    </source>
</evidence>
<keyword evidence="3" id="KW-1003">Cell membrane</keyword>
<feature type="transmembrane region" description="Helical" evidence="7">
    <location>
        <begin position="289"/>
        <end position="307"/>
    </location>
</feature>
<dbReference type="PROSITE" id="PS50850">
    <property type="entry name" value="MFS"/>
    <property type="match status" value="1"/>
</dbReference>
<dbReference type="Gene3D" id="1.20.1250.20">
    <property type="entry name" value="MFS general substrate transporter like domains"/>
    <property type="match status" value="2"/>
</dbReference>
<dbReference type="PANTHER" id="PTHR43045:SF7">
    <property type="entry name" value="MAJOR FACILITATOR SUPERFAMILY TRANSPORTER"/>
    <property type="match status" value="1"/>
</dbReference>
<feature type="transmembrane region" description="Helical" evidence="7">
    <location>
        <begin position="314"/>
        <end position="334"/>
    </location>
</feature>
<reference evidence="9 10" key="1">
    <citation type="submission" date="2021-01" db="EMBL/GenBank/DDBJ databases">
        <title>Brevundimonas vitis sp. nov., an bacterium isolated from grape (Vitis vinifera).</title>
        <authorList>
            <person name="Jiang L."/>
            <person name="Lee J."/>
        </authorList>
    </citation>
    <scope>NUCLEOTIDE SEQUENCE [LARGE SCALE GENOMIC DNA]</scope>
    <source>
        <strain evidence="9 10">GRTSA-9</strain>
    </source>
</reference>
<evidence type="ECO:0000259" key="8">
    <source>
        <dbReference type="PROSITE" id="PS50850"/>
    </source>
</evidence>
<feature type="transmembrane region" description="Helical" evidence="7">
    <location>
        <begin position="157"/>
        <end position="180"/>
    </location>
</feature>
<keyword evidence="4 7" id="KW-0812">Transmembrane</keyword>
<protein>
    <submittedName>
        <fullName evidence="9">MFS transporter</fullName>
    </submittedName>
</protein>
<dbReference type="InterPro" id="IPR036259">
    <property type="entry name" value="MFS_trans_sf"/>
</dbReference>
<feature type="transmembrane region" description="Helical" evidence="7">
    <location>
        <begin position="116"/>
        <end position="136"/>
    </location>
</feature>
<gene>
    <name evidence="9" type="ORF">JIP62_10930</name>
</gene>
<evidence type="ECO:0000256" key="5">
    <source>
        <dbReference type="ARBA" id="ARBA00022989"/>
    </source>
</evidence>
<dbReference type="PROSITE" id="PS00217">
    <property type="entry name" value="SUGAR_TRANSPORT_2"/>
    <property type="match status" value="1"/>
</dbReference>
<dbReference type="RefSeq" id="WP_201102216.1">
    <property type="nucleotide sequence ID" value="NZ_CP067977.1"/>
</dbReference>
<dbReference type="EMBL" id="CP067977">
    <property type="protein sequence ID" value="QQQ17840.1"/>
    <property type="molecule type" value="Genomic_DNA"/>
</dbReference>
<evidence type="ECO:0000256" key="4">
    <source>
        <dbReference type="ARBA" id="ARBA00022692"/>
    </source>
</evidence>
<accession>A0ABX7BJV1</accession>
<evidence type="ECO:0000256" key="6">
    <source>
        <dbReference type="ARBA" id="ARBA00023136"/>
    </source>
</evidence>
<feature type="transmembrane region" description="Helical" evidence="7">
    <location>
        <begin position="247"/>
        <end position="269"/>
    </location>
</feature>
<feature type="domain" description="Major facilitator superfamily (MFS) profile" evidence="8">
    <location>
        <begin position="20"/>
        <end position="547"/>
    </location>
</feature>
<feature type="transmembrane region" description="Helical" evidence="7">
    <location>
        <begin position="452"/>
        <end position="473"/>
    </location>
</feature>
<proteinExistence type="predicted"/>
<comment type="subcellular location">
    <subcellularLocation>
        <location evidence="1">Cell membrane</location>
        <topology evidence="1">Multi-pass membrane protein</topology>
    </subcellularLocation>
</comment>
<keyword evidence="10" id="KW-1185">Reference proteome</keyword>
<evidence type="ECO:0000256" key="7">
    <source>
        <dbReference type="SAM" id="Phobius"/>
    </source>
</evidence>
<dbReference type="InterPro" id="IPR005829">
    <property type="entry name" value="Sugar_transporter_CS"/>
</dbReference>
<evidence type="ECO:0000256" key="2">
    <source>
        <dbReference type="ARBA" id="ARBA00022448"/>
    </source>
</evidence>
<evidence type="ECO:0000313" key="9">
    <source>
        <dbReference type="EMBL" id="QQQ17840.1"/>
    </source>
</evidence>
<dbReference type="Pfam" id="PF00083">
    <property type="entry name" value="Sugar_tr"/>
    <property type="match status" value="2"/>
</dbReference>
<organism evidence="9 10">
    <name type="scientific">Brevundimonas vitisensis</name>
    <dbReference type="NCBI Taxonomy" id="2800818"/>
    <lineage>
        <taxon>Bacteria</taxon>
        <taxon>Pseudomonadati</taxon>
        <taxon>Pseudomonadota</taxon>
        <taxon>Alphaproteobacteria</taxon>
        <taxon>Caulobacterales</taxon>
        <taxon>Caulobacteraceae</taxon>
        <taxon>Brevundimonas</taxon>
    </lineage>
</organism>
<feature type="transmembrane region" description="Helical" evidence="7">
    <location>
        <begin position="56"/>
        <end position="80"/>
    </location>
</feature>
<feature type="transmembrane region" description="Helical" evidence="7">
    <location>
        <begin position="523"/>
        <end position="543"/>
    </location>
</feature>
<sequence length="556" mass="59504">MADIEGSRDREQGEPGLRTVVGASAAGTAFEWYDFFIFGSLTTVIARHFYADVGEAASYILALLTFGVGFVVRPLGALVFGWFGDKTGRKTTFLVTISLMGFATVAIGLLPDYDQIGIVAPILLILMRILQGFALGGEYGGAAIYVAEHSPRPRRGLLTGWIQTTAALGLIGALSVILTTRAILGTEAFDEWGWRIPFLLSLLLLIVSLWIRLKLNESPAYKRMEAEGGARRTPYREAFGTWKNGKYVLIALFGIMIAQGAVWYCGYFYTRFFMERVLKVEVSTVDQLVLAVTVCSAFLYVFFGWLSDKVGRKPVMLGGMILALIAFFPGFHALTRAANPALAEAQASSPVVVVADPATCAIQFDPVGKTAFASSCDIAKNVLSNAGVSYDNQAAPTGTVAVVRIGAVEVASVEGAGLTPAALKAARAEVDGRIKAALVSAGYPDRADPARINLPAVFGIMMIFIIAACALYGPQAAALVELFPTRVRYTAMSLPYNVGTGWIGGLLPAASFALVAWSGNIYFGLWYSVGFTLLAVIVSLICLPETRGRDLDTIGD</sequence>
<dbReference type="InterPro" id="IPR005828">
    <property type="entry name" value="MFS_sugar_transport-like"/>
</dbReference>
<dbReference type="Proteomes" id="UP000595448">
    <property type="component" value="Chromosome"/>
</dbReference>
<keyword evidence="6 7" id="KW-0472">Membrane</keyword>
<evidence type="ECO:0000313" key="10">
    <source>
        <dbReference type="Proteomes" id="UP000595448"/>
    </source>
</evidence>
<feature type="transmembrane region" description="Helical" evidence="7">
    <location>
        <begin position="494"/>
        <end position="517"/>
    </location>
</feature>
<dbReference type="InterPro" id="IPR020846">
    <property type="entry name" value="MFS_dom"/>
</dbReference>
<dbReference type="PANTHER" id="PTHR43045">
    <property type="entry name" value="SHIKIMATE TRANSPORTER"/>
    <property type="match status" value="1"/>
</dbReference>
<dbReference type="SUPFAM" id="SSF103473">
    <property type="entry name" value="MFS general substrate transporter"/>
    <property type="match status" value="1"/>
</dbReference>
<keyword evidence="2" id="KW-0813">Transport</keyword>
<feature type="transmembrane region" description="Helical" evidence="7">
    <location>
        <begin position="192"/>
        <end position="213"/>
    </location>
</feature>
<evidence type="ECO:0000256" key="3">
    <source>
        <dbReference type="ARBA" id="ARBA00022475"/>
    </source>
</evidence>